<protein>
    <submittedName>
        <fullName evidence="2">Uncharacterized protein</fullName>
    </submittedName>
</protein>
<reference evidence="3" key="1">
    <citation type="journal article" date="2014" name="Science">
        <title>Ancient hybridizations among the ancestral genomes of bread wheat.</title>
        <authorList>
            <consortium name="International Wheat Genome Sequencing Consortium,"/>
            <person name="Marcussen T."/>
            <person name="Sandve S.R."/>
            <person name="Heier L."/>
            <person name="Spannagl M."/>
            <person name="Pfeifer M."/>
            <person name="Jakobsen K.S."/>
            <person name="Wulff B.B."/>
            <person name="Steuernagel B."/>
            <person name="Mayer K.F."/>
            <person name="Olsen O.A."/>
        </authorList>
    </citation>
    <scope>NUCLEOTIDE SEQUENCE [LARGE SCALE GENOMIC DNA]</scope>
    <source>
        <strain evidence="3">cv. AL8/78</strain>
    </source>
</reference>
<reference evidence="2" key="4">
    <citation type="submission" date="2019-03" db="UniProtKB">
        <authorList>
            <consortium name="EnsemblPlants"/>
        </authorList>
    </citation>
    <scope>IDENTIFICATION</scope>
</reference>
<feature type="region of interest" description="Disordered" evidence="1">
    <location>
        <begin position="1"/>
        <end position="141"/>
    </location>
</feature>
<reference evidence="3" key="2">
    <citation type="journal article" date="2017" name="Nat. Plants">
        <title>The Aegilops tauschii genome reveals multiple impacts of transposons.</title>
        <authorList>
            <person name="Zhao G."/>
            <person name="Zou C."/>
            <person name="Li K."/>
            <person name="Wang K."/>
            <person name="Li T."/>
            <person name="Gao L."/>
            <person name="Zhang X."/>
            <person name="Wang H."/>
            <person name="Yang Z."/>
            <person name="Liu X."/>
            <person name="Jiang W."/>
            <person name="Mao L."/>
            <person name="Kong X."/>
            <person name="Jiao Y."/>
            <person name="Jia J."/>
        </authorList>
    </citation>
    <scope>NUCLEOTIDE SEQUENCE [LARGE SCALE GENOMIC DNA]</scope>
    <source>
        <strain evidence="3">cv. AL8/78</strain>
    </source>
</reference>
<dbReference type="EnsemblPlants" id="AET7Gv21183800.1">
    <property type="protein sequence ID" value="AET7Gv21183800.1"/>
    <property type="gene ID" value="AET7Gv21183800"/>
</dbReference>
<organism evidence="2 3">
    <name type="scientific">Aegilops tauschii subsp. strangulata</name>
    <name type="common">Goatgrass</name>
    <dbReference type="NCBI Taxonomy" id="200361"/>
    <lineage>
        <taxon>Eukaryota</taxon>
        <taxon>Viridiplantae</taxon>
        <taxon>Streptophyta</taxon>
        <taxon>Embryophyta</taxon>
        <taxon>Tracheophyta</taxon>
        <taxon>Spermatophyta</taxon>
        <taxon>Magnoliopsida</taxon>
        <taxon>Liliopsida</taxon>
        <taxon>Poales</taxon>
        <taxon>Poaceae</taxon>
        <taxon>BOP clade</taxon>
        <taxon>Pooideae</taxon>
        <taxon>Triticodae</taxon>
        <taxon>Triticeae</taxon>
        <taxon>Triticinae</taxon>
        <taxon>Aegilops</taxon>
    </lineage>
</organism>
<reference evidence="2" key="5">
    <citation type="journal article" date="2021" name="G3 (Bethesda)">
        <title>Aegilops tauschii genome assembly Aet v5.0 features greater sequence contiguity and improved annotation.</title>
        <authorList>
            <person name="Wang L."/>
            <person name="Zhu T."/>
            <person name="Rodriguez J.C."/>
            <person name="Deal K.R."/>
            <person name="Dubcovsky J."/>
            <person name="McGuire P.E."/>
            <person name="Lux T."/>
            <person name="Spannagl M."/>
            <person name="Mayer K.F.X."/>
            <person name="Baldrich P."/>
            <person name="Meyers B.C."/>
            <person name="Huo N."/>
            <person name="Gu Y.Q."/>
            <person name="Zhou H."/>
            <person name="Devos K.M."/>
            <person name="Bennetzen J.L."/>
            <person name="Unver T."/>
            <person name="Budak H."/>
            <person name="Gulick P.J."/>
            <person name="Galiba G."/>
            <person name="Kalapos B."/>
            <person name="Nelson D.R."/>
            <person name="Li P."/>
            <person name="You F.M."/>
            <person name="Luo M.C."/>
            <person name="Dvorak J."/>
        </authorList>
    </citation>
    <scope>NUCLEOTIDE SEQUENCE [LARGE SCALE GENOMIC DNA]</scope>
    <source>
        <strain evidence="2">cv. AL8/78</strain>
    </source>
</reference>
<evidence type="ECO:0000313" key="2">
    <source>
        <dbReference type="EnsemblPlants" id="AET7Gv21183800.1"/>
    </source>
</evidence>
<evidence type="ECO:0000313" key="3">
    <source>
        <dbReference type="Proteomes" id="UP000015105"/>
    </source>
</evidence>
<feature type="compositionally biased region" description="Low complexity" evidence="1">
    <location>
        <begin position="88"/>
        <end position="103"/>
    </location>
</feature>
<feature type="compositionally biased region" description="Basic residues" evidence="1">
    <location>
        <begin position="1"/>
        <end position="14"/>
    </location>
</feature>
<dbReference type="Gramene" id="AET7Gv21183800.1">
    <property type="protein sequence ID" value="AET7Gv21183800.1"/>
    <property type="gene ID" value="AET7Gv21183800"/>
</dbReference>
<keyword evidence="3" id="KW-1185">Reference proteome</keyword>
<feature type="compositionally biased region" description="Pro residues" evidence="1">
    <location>
        <begin position="51"/>
        <end position="87"/>
    </location>
</feature>
<reference evidence="2" key="3">
    <citation type="journal article" date="2017" name="Nature">
        <title>Genome sequence of the progenitor of the wheat D genome Aegilops tauschii.</title>
        <authorList>
            <person name="Luo M.C."/>
            <person name="Gu Y.Q."/>
            <person name="Puiu D."/>
            <person name="Wang H."/>
            <person name="Twardziok S.O."/>
            <person name="Deal K.R."/>
            <person name="Huo N."/>
            <person name="Zhu T."/>
            <person name="Wang L."/>
            <person name="Wang Y."/>
            <person name="McGuire P.E."/>
            <person name="Liu S."/>
            <person name="Long H."/>
            <person name="Ramasamy R.K."/>
            <person name="Rodriguez J.C."/>
            <person name="Van S.L."/>
            <person name="Yuan L."/>
            <person name="Wang Z."/>
            <person name="Xia Z."/>
            <person name="Xiao L."/>
            <person name="Anderson O.D."/>
            <person name="Ouyang S."/>
            <person name="Liang Y."/>
            <person name="Zimin A.V."/>
            <person name="Pertea G."/>
            <person name="Qi P."/>
            <person name="Bennetzen J.L."/>
            <person name="Dai X."/>
            <person name="Dawson M.W."/>
            <person name="Muller H.G."/>
            <person name="Kugler K."/>
            <person name="Rivarola-Duarte L."/>
            <person name="Spannagl M."/>
            <person name="Mayer K.F.X."/>
            <person name="Lu F.H."/>
            <person name="Bevan M.W."/>
            <person name="Leroy P."/>
            <person name="Li P."/>
            <person name="You F.M."/>
            <person name="Sun Q."/>
            <person name="Liu Z."/>
            <person name="Lyons E."/>
            <person name="Wicker T."/>
            <person name="Salzberg S.L."/>
            <person name="Devos K.M."/>
            <person name="Dvorak J."/>
        </authorList>
    </citation>
    <scope>NUCLEOTIDE SEQUENCE [LARGE SCALE GENOMIC DNA]</scope>
    <source>
        <strain evidence="2">cv. AL8/78</strain>
    </source>
</reference>
<proteinExistence type="predicted"/>
<accession>A0A453T0S1</accession>
<dbReference type="Proteomes" id="UP000015105">
    <property type="component" value="Chromosome 7D"/>
</dbReference>
<name>A0A453T0S1_AEGTS</name>
<sequence>TKIGRRKYSHRARSNGHNLRRIEIRSRPHSTAHFVEHLASPNPSLHRALNPSPPPPCEASAPPQPPPPPGGTRTSPPPTPPRSPPSPASGAAVALGAGAGAAYRPPPPRRRALPGAPSPRTTMEWISSPHHLLPAVAAGSP</sequence>
<evidence type="ECO:0000256" key="1">
    <source>
        <dbReference type="SAM" id="MobiDB-lite"/>
    </source>
</evidence>
<dbReference type="AlphaFoldDB" id="A0A453T0S1"/>